<dbReference type="AlphaFoldDB" id="A0A1H8TB12"/>
<keyword evidence="4" id="KW-1185">Reference proteome</keyword>
<gene>
    <name evidence="3" type="ORF">SAMN04488134_11538</name>
</gene>
<proteinExistence type="predicted"/>
<keyword evidence="1" id="KW-0802">TPR repeat</keyword>
<accession>A0A1H8TB12</accession>
<dbReference type="Pfam" id="PF13181">
    <property type="entry name" value="TPR_8"/>
    <property type="match status" value="1"/>
</dbReference>
<feature type="compositionally biased region" description="Basic and acidic residues" evidence="2">
    <location>
        <begin position="9"/>
        <end position="23"/>
    </location>
</feature>
<feature type="repeat" description="TPR" evidence="1">
    <location>
        <begin position="46"/>
        <end position="79"/>
    </location>
</feature>
<dbReference type="InterPro" id="IPR019734">
    <property type="entry name" value="TPR_rpt"/>
</dbReference>
<evidence type="ECO:0000256" key="2">
    <source>
        <dbReference type="SAM" id="MobiDB-lite"/>
    </source>
</evidence>
<protein>
    <submittedName>
        <fullName evidence="3">Tetratricopeptide repeat-containing protein</fullName>
    </submittedName>
</protein>
<dbReference type="InterPro" id="IPR011990">
    <property type="entry name" value="TPR-like_helical_dom_sf"/>
</dbReference>
<evidence type="ECO:0000256" key="1">
    <source>
        <dbReference type="PROSITE-ProRule" id="PRU00339"/>
    </source>
</evidence>
<dbReference type="RefSeq" id="WP_091500111.1">
    <property type="nucleotide sequence ID" value="NZ_FODJ01000015.1"/>
</dbReference>
<dbReference type="SMART" id="SM00028">
    <property type="entry name" value="TPR"/>
    <property type="match status" value="1"/>
</dbReference>
<dbReference type="PROSITE" id="PS50005">
    <property type="entry name" value="TPR"/>
    <property type="match status" value="1"/>
</dbReference>
<dbReference type="Gene3D" id="1.25.40.10">
    <property type="entry name" value="Tetratricopeptide repeat domain"/>
    <property type="match status" value="1"/>
</dbReference>
<sequence length="128" mass="15255">MPFFKRKKQEQQPKTEEQQTVKKEHLLEEIETYQNRLANGDNEDSVPLFNMLGSLYFELEDYDQAIHFYEQSIEQKKAIGKAFTDLVKLYNVKRKQASNAKDHQAVQYYLQKSDELMKLTKDSIRENM</sequence>
<reference evidence="3 4" key="1">
    <citation type="submission" date="2016-10" db="EMBL/GenBank/DDBJ databases">
        <authorList>
            <person name="de Groot N.N."/>
        </authorList>
    </citation>
    <scope>NUCLEOTIDE SEQUENCE [LARGE SCALE GENOMIC DNA]</scope>
    <source>
        <strain evidence="3 4">CGMCC 1.10434</strain>
    </source>
</reference>
<organism evidence="3 4">
    <name type="scientific">Amphibacillus marinus</name>
    <dbReference type="NCBI Taxonomy" id="872970"/>
    <lineage>
        <taxon>Bacteria</taxon>
        <taxon>Bacillati</taxon>
        <taxon>Bacillota</taxon>
        <taxon>Bacilli</taxon>
        <taxon>Bacillales</taxon>
        <taxon>Bacillaceae</taxon>
        <taxon>Amphibacillus</taxon>
    </lineage>
</organism>
<evidence type="ECO:0000313" key="4">
    <source>
        <dbReference type="Proteomes" id="UP000199300"/>
    </source>
</evidence>
<evidence type="ECO:0000313" key="3">
    <source>
        <dbReference type="EMBL" id="SEO87683.1"/>
    </source>
</evidence>
<dbReference type="EMBL" id="FODJ01000015">
    <property type="protein sequence ID" value="SEO87683.1"/>
    <property type="molecule type" value="Genomic_DNA"/>
</dbReference>
<dbReference type="Proteomes" id="UP000199300">
    <property type="component" value="Unassembled WGS sequence"/>
</dbReference>
<name>A0A1H8TB12_9BACI</name>
<dbReference type="OrthoDB" id="7066280at2"/>
<feature type="region of interest" description="Disordered" evidence="2">
    <location>
        <begin position="1"/>
        <end position="23"/>
    </location>
</feature>
<dbReference type="SUPFAM" id="SSF48452">
    <property type="entry name" value="TPR-like"/>
    <property type="match status" value="1"/>
</dbReference>
<dbReference type="STRING" id="872970.SAMN04488134_11538"/>